<comment type="caution">
    <text evidence="1">The sequence shown here is derived from an EMBL/GenBank/DDBJ whole genome shotgun (WGS) entry which is preliminary data.</text>
</comment>
<reference evidence="1" key="1">
    <citation type="submission" date="2021-01" db="EMBL/GenBank/DDBJ databases">
        <authorList>
            <consortium name="Genoscope - CEA"/>
            <person name="William W."/>
        </authorList>
    </citation>
    <scope>NUCLEOTIDE SEQUENCE</scope>
</reference>
<gene>
    <name evidence="1" type="ORF">POCTA_138.1.T0830212</name>
</gene>
<evidence type="ECO:0000313" key="1">
    <source>
        <dbReference type="EMBL" id="CAD8184647.1"/>
    </source>
</evidence>
<dbReference type="EMBL" id="CAJJDP010000082">
    <property type="protein sequence ID" value="CAD8184647.1"/>
    <property type="molecule type" value="Genomic_DNA"/>
</dbReference>
<organism evidence="1 2">
    <name type="scientific">Paramecium octaurelia</name>
    <dbReference type="NCBI Taxonomy" id="43137"/>
    <lineage>
        <taxon>Eukaryota</taxon>
        <taxon>Sar</taxon>
        <taxon>Alveolata</taxon>
        <taxon>Ciliophora</taxon>
        <taxon>Intramacronucleata</taxon>
        <taxon>Oligohymenophorea</taxon>
        <taxon>Peniculida</taxon>
        <taxon>Parameciidae</taxon>
        <taxon>Paramecium</taxon>
    </lineage>
</organism>
<name>A0A8S1W736_PAROT</name>
<accession>A0A8S1W736</accession>
<dbReference type="AlphaFoldDB" id="A0A8S1W736"/>
<sequence length="923" mass="108650">MLTSSNYCQEHQNSKIVGICITNQTNELLRKVCMECSLKFKIPKEQIISLQDLQSQLLIKSNQLNKNKILESNKIMKTLKYKIEQSQKEITLIMKNIRDQVDKIIEDQSKEDERFLKLVNENLNPFECSQADLEFLVKFLKEDTFDEWIQRKQLVTSKIQKIIVFVERIVQSGYNLNFLLDQVDNNLQSADNKKKETILRLKGLKGQNNKLVNTTFYLIDKQNGDKVYKKDSQILRIEKFRLGQLNEQILFNLEQMKYLEYKGQYGIKGYKIKQWNYFWKGQQVGGGHYNIFGQKEGKWVDLCENYWDQNNVIEEGHYWNDRRIGVWKIQWNNQVIGGGSYDIEGEGRKKGKWIEITKFQIDSQVSKEGEYQNGKQEDGIFLNLKEDYFIGCKQQLINLCSGFSIYDLQGNLSQEKYKYELITLMFFSKNHIIFKGNYTNAKKYGKWDVWFKANNRNCEKQIIGGGSYDEEGNWVKNGRWIDLDDGFELKKQITYNGEYRNGKKIGIWNILYKGGKIGGGSYDERGEEIKIGEWIEIGQEFNDDFLITNKGEYKDGKKFCRWDILIGGKQYGGGQYQEDSNNSKIGKWIEVTEEFKDYFQITYEGEYKNGKKFGKWTNLIKGKKIGGGQYEEDIKNSKIGKWIDVTEEFKDYNQIIQKGEYKNGNKFGRWDVIFQGKCYGGGFYSEGDGNVKIGKWIVLDYEFRLVKQVTYYGEYRNGKKDGRWDIQYKGEKIGGGFYDESGSEIKIGKWIDISDTFKDNSQVTYKGEYKSGKKIGQWFIYHQGEQIGGGLYDEVYGDIKLGKWTDISEIFKDNLQIIYKGEYKDGKKVGRWDIYYKGEQMQLLFSYLFFTYLSGGGSYDEVDRDFKIGKWIDISEMFNDNLQITFKGEFQSSKKIGRWDIYYKGVQMQLLFVLYMLQWWWML</sequence>
<dbReference type="Proteomes" id="UP000683925">
    <property type="component" value="Unassembled WGS sequence"/>
</dbReference>
<evidence type="ECO:0000313" key="2">
    <source>
        <dbReference type="Proteomes" id="UP000683925"/>
    </source>
</evidence>
<dbReference type="PANTHER" id="PTHR33706">
    <property type="entry name" value="MORN VARIANT REPEAT PROTEIN"/>
    <property type="match status" value="1"/>
</dbReference>
<dbReference type="PANTHER" id="PTHR33706:SF1">
    <property type="entry name" value="TPR REPEAT PROTEIN"/>
    <property type="match status" value="1"/>
</dbReference>
<dbReference type="OrthoDB" id="298777at2759"/>
<keyword evidence="2" id="KW-1185">Reference proteome</keyword>
<proteinExistence type="predicted"/>
<protein>
    <submittedName>
        <fullName evidence="1">Uncharacterized protein</fullName>
    </submittedName>
</protein>